<organism evidence="1 2">
    <name type="scientific">Rhodofomes roseus</name>
    <dbReference type="NCBI Taxonomy" id="34475"/>
    <lineage>
        <taxon>Eukaryota</taxon>
        <taxon>Fungi</taxon>
        <taxon>Dikarya</taxon>
        <taxon>Basidiomycota</taxon>
        <taxon>Agaricomycotina</taxon>
        <taxon>Agaricomycetes</taxon>
        <taxon>Polyporales</taxon>
        <taxon>Rhodofomes</taxon>
    </lineage>
</organism>
<protein>
    <submittedName>
        <fullName evidence="1">Uncharacterized protein</fullName>
    </submittedName>
</protein>
<dbReference type="RefSeq" id="XP_047776717.1">
    <property type="nucleotide sequence ID" value="XM_047916669.1"/>
</dbReference>
<dbReference type="Proteomes" id="UP000814176">
    <property type="component" value="Unassembled WGS sequence"/>
</dbReference>
<dbReference type="GeneID" id="71997401"/>
<reference evidence="1 2" key="1">
    <citation type="journal article" date="2021" name="Environ. Microbiol.">
        <title>Gene family expansions and transcriptome signatures uncover fungal adaptations to wood decay.</title>
        <authorList>
            <person name="Hage H."/>
            <person name="Miyauchi S."/>
            <person name="Viragh M."/>
            <person name="Drula E."/>
            <person name="Min B."/>
            <person name="Chaduli D."/>
            <person name="Navarro D."/>
            <person name="Favel A."/>
            <person name="Norest M."/>
            <person name="Lesage-Meessen L."/>
            <person name="Balint B."/>
            <person name="Merenyi Z."/>
            <person name="de Eugenio L."/>
            <person name="Morin E."/>
            <person name="Martinez A.T."/>
            <person name="Baldrian P."/>
            <person name="Stursova M."/>
            <person name="Martinez M.J."/>
            <person name="Novotny C."/>
            <person name="Magnuson J.K."/>
            <person name="Spatafora J.W."/>
            <person name="Maurice S."/>
            <person name="Pangilinan J."/>
            <person name="Andreopoulos W."/>
            <person name="LaButti K."/>
            <person name="Hundley H."/>
            <person name="Na H."/>
            <person name="Kuo A."/>
            <person name="Barry K."/>
            <person name="Lipzen A."/>
            <person name="Henrissat B."/>
            <person name="Riley R."/>
            <person name="Ahrendt S."/>
            <person name="Nagy L.G."/>
            <person name="Grigoriev I.V."/>
            <person name="Martin F."/>
            <person name="Rosso M.N."/>
        </authorList>
    </citation>
    <scope>NUCLEOTIDE SEQUENCE [LARGE SCALE GENOMIC DNA]</scope>
    <source>
        <strain evidence="1 2">CIRM-BRFM 1785</strain>
    </source>
</reference>
<name>A0ABQ8K9L1_9APHY</name>
<dbReference type="EMBL" id="JADCUA010000016">
    <property type="protein sequence ID" value="KAH9834061.1"/>
    <property type="molecule type" value="Genomic_DNA"/>
</dbReference>
<proteinExistence type="predicted"/>
<comment type="caution">
    <text evidence="1">The sequence shown here is derived from an EMBL/GenBank/DDBJ whole genome shotgun (WGS) entry which is preliminary data.</text>
</comment>
<sequence length="211" mass="23757">MRRTRRGEGTRLCRRRKSCARALPRVPCSSNATGMSTLRMSCNREHRILHNSVSATSTSLHPLPVVPDSILHDGLRACRLHDRHRVVRCALVFAWIEDLAQAQAPGSREFEQVRALVTMCRSFPALRAELGLSVGFGLDIVDVEEIDGVVGVDDVSESRVYQVSVVRVRERMCRKELLTSSCTVGFPPNIYNPPESWLQLRSDTHQPEQLK</sequence>
<evidence type="ECO:0000313" key="2">
    <source>
        <dbReference type="Proteomes" id="UP000814176"/>
    </source>
</evidence>
<gene>
    <name evidence="1" type="ORF">C8Q71DRAFT_158289</name>
</gene>
<keyword evidence="2" id="KW-1185">Reference proteome</keyword>
<accession>A0ABQ8K9L1</accession>
<evidence type="ECO:0000313" key="1">
    <source>
        <dbReference type="EMBL" id="KAH9834061.1"/>
    </source>
</evidence>